<sequence length="401" mass="45653">MQIEEVQNQRDYLIYSKEVHDYSPAVGRLLDLSASYIYDAEKAYQAGKNAIWCRASAWEVPLLYSLDTIPAVFSEMGRLSDREAMLLAEDYYQFPVETCSMVKCTVGQWHKRRGTSINRILGTSSACEPYNMAYEIMKTQGYDVYCIESIYRAPGVDGKRLEQLKEFFVEQIYGVTEWLTGSRHIDAEKLKTEILRKNRLIDKIKKILDLRIRNPFYIRSLPTILLLNIGLSTYFGKPGEFEETVDLLITELETAPVRPEDLQRVIPLVWGYGTGQEFGIYDAVDQAGGALLGLRGVPLKKYREDISPVEALVHYIYDNHAAGAGTYMRELIEQQIDKINARGLLLYGYIGCSFSSVDKELFREHFHNKGIPSISLEGSYQVGPPTGQVLTRIKAFIEMLS</sequence>
<dbReference type="GO" id="GO:0016836">
    <property type="term" value="F:hydro-lyase activity"/>
    <property type="evidence" value="ECO:0007669"/>
    <property type="project" value="UniProtKB-ARBA"/>
</dbReference>
<dbReference type="PANTHER" id="PTHR30548">
    <property type="entry name" value="2-HYDROXYGLUTARYL-COA DEHYDRATASE, D-COMPONENT-RELATED"/>
    <property type="match status" value="1"/>
</dbReference>
<dbReference type="OrthoDB" id="9810278at2"/>
<dbReference type="InterPro" id="IPR010327">
    <property type="entry name" value="FldB/FldC_alpha/beta"/>
</dbReference>
<dbReference type="Proteomes" id="UP000320776">
    <property type="component" value="Chromosome"/>
</dbReference>
<organism evidence="3 4">
    <name type="scientific">Sporomusa termitida</name>
    <dbReference type="NCBI Taxonomy" id="2377"/>
    <lineage>
        <taxon>Bacteria</taxon>
        <taxon>Bacillati</taxon>
        <taxon>Bacillota</taxon>
        <taxon>Negativicutes</taxon>
        <taxon>Selenomonadales</taxon>
        <taxon>Sporomusaceae</taxon>
        <taxon>Sporomusa</taxon>
    </lineage>
</organism>
<reference evidence="3 4" key="1">
    <citation type="submission" date="2019-02" db="EMBL/GenBank/DDBJ databases">
        <title>Closed genome of Sporomusa termitida DSM 4440.</title>
        <authorList>
            <person name="Poehlein A."/>
            <person name="Daniel R."/>
        </authorList>
    </citation>
    <scope>NUCLEOTIDE SEQUENCE [LARGE SCALE GENOMIC DNA]</scope>
    <source>
        <strain evidence="3 4">DSM 4440</strain>
    </source>
</reference>
<evidence type="ECO:0000313" key="4">
    <source>
        <dbReference type="Proteomes" id="UP000320776"/>
    </source>
</evidence>
<name>A0A517DPL1_9FIRM</name>
<gene>
    <name evidence="3" type="ORF">SPTER_05670</name>
</gene>
<dbReference type="AlphaFoldDB" id="A0A517DPL1"/>
<proteinExistence type="inferred from homology"/>
<dbReference type="Pfam" id="PF06050">
    <property type="entry name" value="HGD-D"/>
    <property type="match status" value="1"/>
</dbReference>
<accession>A0A517DPL1</accession>
<dbReference type="PANTHER" id="PTHR30548:SF2">
    <property type="entry name" value="2-HYDROXYACYL-COA DEHYDRATASE,D-COMPONENT"/>
    <property type="match status" value="1"/>
</dbReference>
<evidence type="ECO:0000256" key="1">
    <source>
        <dbReference type="ARBA" id="ARBA00001966"/>
    </source>
</evidence>
<comment type="cofactor">
    <cofactor evidence="1">
        <name>[4Fe-4S] cluster</name>
        <dbReference type="ChEBI" id="CHEBI:49883"/>
    </cofactor>
</comment>
<dbReference type="EMBL" id="CP036259">
    <property type="protein sequence ID" value="QDR79294.1"/>
    <property type="molecule type" value="Genomic_DNA"/>
</dbReference>
<comment type="similarity">
    <text evidence="2">Belongs to the FldB/FldC dehydratase alpha/beta subunit family.</text>
</comment>
<dbReference type="RefSeq" id="WP_144348960.1">
    <property type="nucleotide sequence ID" value="NZ_CP036259.1"/>
</dbReference>
<dbReference type="Gene3D" id="3.40.50.11900">
    <property type="match status" value="1"/>
</dbReference>
<keyword evidence="4" id="KW-1185">Reference proteome</keyword>
<evidence type="ECO:0000256" key="2">
    <source>
        <dbReference type="ARBA" id="ARBA00005806"/>
    </source>
</evidence>
<protein>
    <submittedName>
        <fullName evidence="3">2-hydroxyglutaryl-CoA dehydratase, D-component</fullName>
    </submittedName>
</protein>
<dbReference type="KEGG" id="sted:SPTER_05670"/>
<evidence type="ECO:0000313" key="3">
    <source>
        <dbReference type="EMBL" id="QDR79294.1"/>
    </source>
</evidence>